<accession>A0A6J7DMH1</accession>
<proteinExistence type="predicted"/>
<organism evidence="1">
    <name type="scientific">freshwater metagenome</name>
    <dbReference type="NCBI Taxonomy" id="449393"/>
    <lineage>
        <taxon>unclassified sequences</taxon>
        <taxon>metagenomes</taxon>
        <taxon>ecological metagenomes</taxon>
    </lineage>
</organism>
<dbReference type="Gene3D" id="2.40.40.10">
    <property type="entry name" value="RlpA-like domain"/>
    <property type="match status" value="1"/>
</dbReference>
<gene>
    <name evidence="1" type="ORF">UFOPK3381_00872</name>
</gene>
<name>A0A6J7DMH1_9ZZZZ</name>
<dbReference type="InterPro" id="IPR036908">
    <property type="entry name" value="RlpA-like_sf"/>
</dbReference>
<dbReference type="EMBL" id="CAFBLN010000032">
    <property type="protein sequence ID" value="CAB4872152.1"/>
    <property type="molecule type" value="Genomic_DNA"/>
</dbReference>
<evidence type="ECO:0000313" key="1">
    <source>
        <dbReference type="EMBL" id="CAB4872152.1"/>
    </source>
</evidence>
<sequence length="204" mass="22052">MVLAPLTVLRAPVPARSSLHAPTTTPSQLVSAPVATTGPIPTTIHHAPTTVHHVVVAHRTTTTVRHTHTTLRRALSKPKPRIKPTVAPTTLAVTTTTNPTTTTVPGSTTTTTVRVTTTTVKPKPARTKYGIATWYRWHPGQCATSYLRKGTHIKVRSLRTGITVYCVVTDAQPYSPGRVVDLDVTQFSKLAPLSRGVEHVVVTW</sequence>
<dbReference type="AlphaFoldDB" id="A0A6J7DMH1"/>
<protein>
    <submittedName>
        <fullName evidence="1">Unannotated protein</fullName>
    </submittedName>
</protein>
<dbReference type="SUPFAM" id="SSF50685">
    <property type="entry name" value="Barwin-like endoglucanases"/>
    <property type="match status" value="1"/>
</dbReference>
<reference evidence="1" key="1">
    <citation type="submission" date="2020-05" db="EMBL/GenBank/DDBJ databases">
        <authorList>
            <person name="Chiriac C."/>
            <person name="Salcher M."/>
            <person name="Ghai R."/>
            <person name="Kavagutti S V."/>
        </authorList>
    </citation>
    <scope>NUCLEOTIDE SEQUENCE</scope>
</reference>